<comment type="caution">
    <text evidence="3">The sequence shown here is derived from an EMBL/GenBank/DDBJ whole genome shotgun (WGS) entry which is preliminary data.</text>
</comment>
<evidence type="ECO:0000313" key="3">
    <source>
        <dbReference type="EMBL" id="VDI38936.1"/>
    </source>
</evidence>
<evidence type="ECO:0000313" key="4">
    <source>
        <dbReference type="Proteomes" id="UP000596742"/>
    </source>
</evidence>
<name>A0A8B6ERY2_MYTGA</name>
<dbReference type="EMBL" id="UYJE01005644">
    <property type="protein sequence ID" value="VDI38936.1"/>
    <property type="molecule type" value="Genomic_DNA"/>
</dbReference>
<dbReference type="AlphaFoldDB" id="A0A8B6ERY2"/>
<feature type="coiled-coil region" evidence="1">
    <location>
        <begin position="41"/>
        <end position="109"/>
    </location>
</feature>
<accession>A0A8B6ERY2</accession>
<reference evidence="3" key="1">
    <citation type="submission" date="2018-11" db="EMBL/GenBank/DDBJ databases">
        <authorList>
            <person name="Alioto T."/>
            <person name="Alioto T."/>
        </authorList>
    </citation>
    <scope>NUCLEOTIDE SEQUENCE</scope>
</reference>
<keyword evidence="4" id="KW-1185">Reference proteome</keyword>
<gene>
    <name evidence="3" type="ORF">MGAL_10B005323</name>
</gene>
<evidence type="ECO:0000256" key="1">
    <source>
        <dbReference type="SAM" id="Coils"/>
    </source>
</evidence>
<dbReference type="OrthoDB" id="6194199at2759"/>
<feature type="compositionally biased region" description="Basic and acidic residues" evidence="2">
    <location>
        <begin position="258"/>
        <end position="293"/>
    </location>
</feature>
<feature type="compositionally biased region" description="Basic residues" evidence="2">
    <location>
        <begin position="240"/>
        <end position="251"/>
    </location>
</feature>
<proteinExistence type="predicted"/>
<feature type="region of interest" description="Disordered" evidence="2">
    <location>
        <begin position="222"/>
        <end position="296"/>
    </location>
</feature>
<evidence type="ECO:0000256" key="2">
    <source>
        <dbReference type="SAM" id="MobiDB-lite"/>
    </source>
</evidence>
<sequence length="342" mass="39858">MELTYQEKKVHQTTMGLSEAIISVAQFEFTLEKWEEVEIDIRAAEDRETDLIKQLDKLKEQNTTAEENIETEDIELTVQDDTQCIDGYLKDLEEALDGEEKQKASIRAAGPTEKTLEDARYIFKDTVQNFDFNGASSKQTKKDKKRGKSTTKKEEIIKMKIAKEEEKVVQLYFKAVDRIMKRYSKHVQAQHKKEEKKRKQLEKAEKKALKMLEKEINKREKECVKNEKKKPVQALDAKKKQNNIKKSKAKKVAGNSKNYEKKESHTLDEENAVKNRKVGKGEEEIMDEKDKDSQNMNIKKKNIVRIDNTIDGKKKNTFSANIRAFFRIFSCQKQEKDKALVL</sequence>
<protein>
    <submittedName>
        <fullName evidence="3">Uncharacterized protein</fullName>
    </submittedName>
</protein>
<keyword evidence="1" id="KW-0175">Coiled coil</keyword>
<dbReference type="Proteomes" id="UP000596742">
    <property type="component" value="Unassembled WGS sequence"/>
</dbReference>
<organism evidence="3 4">
    <name type="scientific">Mytilus galloprovincialis</name>
    <name type="common">Mediterranean mussel</name>
    <dbReference type="NCBI Taxonomy" id="29158"/>
    <lineage>
        <taxon>Eukaryota</taxon>
        <taxon>Metazoa</taxon>
        <taxon>Spiralia</taxon>
        <taxon>Lophotrochozoa</taxon>
        <taxon>Mollusca</taxon>
        <taxon>Bivalvia</taxon>
        <taxon>Autobranchia</taxon>
        <taxon>Pteriomorphia</taxon>
        <taxon>Mytilida</taxon>
        <taxon>Mytiloidea</taxon>
        <taxon>Mytilidae</taxon>
        <taxon>Mytilinae</taxon>
        <taxon>Mytilus</taxon>
    </lineage>
</organism>